<evidence type="ECO:0000256" key="1">
    <source>
        <dbReference type="ARBA" id="ARBA00022723"/>
    </source>
</evidence>
<dbReference type="InterPro" id="IPR002125">
    <property type="entry name" value="CMP_dCMP_dom"/>
</dbReference>
<evidence type="ECO:0000313" key="3">
    <source>
        <dbReference type="EMBL" id="PEM70076.1"/>
    </source>
</evidence>
<protein>
    <submittedName>
        <fullName evidence="3">tRNA-specific adenosine deaminase</fullName>
    </submittedName>
</protein>
<dbReference type="PANTHER" id="PTHR11079">
    <property type="entry name" value="CYTOSINE DEAMINASE FAMILY MEMBER"/>
    <property type="match status" value="1"/>
</dbReference>
<accession>A0A2C4G9W7</accession>
<dbReference type="GO" id="GO:0008270">
    <property type="term" value="F:zinc ion binding"/>
    <property type="evidence" value="ECO:0007669"/>
    <property type="project" value="InterPro"/>
</dbReference>
<dbReference type="CDD" id="cd01285">
    <property type="entry name" value="nucleoside_deaminase"/>
    <property type="match status" value="1"/>
</dbReference>
<reference evidence="3 4" key="1">
    <citation type="submission" date="2017-09" db="EMBL/GenBank/DDBJ databases">
        <title>Large-scale bioinformatics analysis of Bacillus genomes uncovers conserved roles of natural products in bacterial physiology.</title>
        <authorList>
            <consortium name="Agbiome Team Llc"/>
            <person name="Bleich R.M."/>
            <person name="Grubbs K.J."/>
            <person name="Santa Maria K.C."/>
            <person name="Allen S.E."/>
            <person name="Farag S."/>
            <person name="Shank E.A."/>
            <person name="Bowers A."/>
        </authorList>
    </citation>
    <scope>NUCLEOTIDE SEQUENCE [LARGE SCALE GENOMIC DNA]</scope>
    <source>
        <strain evidence="3 4">AFS009893</strain>
    </source>
</reference>
<dbReference type="Proteomes" id="UP000219775">
    <property type="component" value="Unassembled WGS sequence"/>
</dbReference>
<organism evidence="3 4">
    <name type="scientific">Bacillus pseudomycoides</name>
    <dbReference type="NCBI Taxonomy" id="64104"/>
    <lineage>
        <taxon>Bacteria</taxon>
        <taxon>Bacillati</taxon>
        <taxon>Bacillota</taxon>
        <taxon>Bacilli</taxon>
        <taxon>Bacillales</taxon>
        <taxon>Bacillaceae</taxon>
        <taxon>Bacillus</taxon>
        <taxon>Bacillus cereus group</taxon>
    </lineage>
</organism>
<name>A0A2C4G9W7_9BACI</name>
<dbReference type="GO" id="GO:0052717">
    <property type="term" value="F:tRNA-specific adenosine-34 deaminase activity"/>
    <property type="evidence" value="ECO:0007669"/>
    <property type="project" value="TreeGrafter"/>
</dbReference>
<dbReference type="AlphaFoldDB" id="A0A2C4G9W7"/>
<dbReference type="InterPro" id="IPR016192">
    <property type="entry name" value="APOBEC/CMP_deaminase_Zn-bd"/>
</dbReference>
<keyword evidence="1" id="KW-0479">Metal-binding</keyword>
<dbReference type="InterPro" id="IPR016193">
    <property type="entry name" value="Cytidine_deaminase-like"/>
</dbReference>
<dbReference type="Pfam" id="PF00383">
    <property type="entry name" value="dCMP_cyt_deam_1"/>
    <property type="match status" value="1"/>
</dbReference>
<keyword evidence="2" id="KW-0862">Zinc</keyword>
<gene>
    <name evidence="3" type="ORF">CN613_09255</name>
</gene>
<dbReference type="GO" id="GO:0002100">
    <property type="term" value="P:tRNA wobble adenosine to inosine editing"/>
    <property type="evidence" value="ECO:0007669"/>
    <property type="project" value="TreeGrafter"/>
</dbReference>
<sequence>MVRKMDRLFLEMALEEAKKAMKENTYPVGAIIVGRNNEILGKGRNRVHTQDDASAHAEIDAIRAAGKKLIHAKENRLPITLYTTLEPCPMCTGAILFSHFTRVVWILNDDKGFGGYLKINNTRVFEKRFNNIEHISEPFEDLAVKQRELMLEWAENPNNIHNKVLGGDGRMIKQAVGTIEAR</sequence>
<evidence type="ECO:0000256" key="2">
    <source>
        <dbReference type="ARBA" id="ARBA00022833"/>
    </source>
</evidence>
<dbReference type="RefSeq" id="WP_097848507.1">
    <property type="nucleotide sequence ID" value="NZ_NUAS01000046.1"/>
</dbReference>
<comment type="caution">
    <text evidence="3">The sequence shown here is derived from an EMBL/GenBank/DDBJ whole genome shotgun (WGS) entry which is preliminary data.</text>
</comment>
<dbReference type="EMBL" id="NUDP01000036">
    <property type="protein sequence ID" value="PEM70076.1"/>
    <property type="molecule type" value="Genomic_DNA"/>
</dbReference>
<evidence type="ECO:0000313" key="4">
    <source>
        <dbReference type="Proteomes" id="UP000219775"/>
    </source>
</evidence>
<dbReference type="Gene3D" id="3.40.140.10">
    <property type="entry name" value="Cytidine Deaminase, domain 2"/>
    <property type="match status" value="1"/>
</dbReference>
<dbReference type="PANTHER" id="PTHR11079:SF202">
    <property type="entry name" value="TRNA-SPECIFIC ADENOSINE DEAMINASE"/>
    <property type="match status" value="1"/>
</dbReference>
<dbReference type="PROSITE" id="PS51747">
    <property type="entry name" value="CYT_DCMP_DEAMINASES_2"/>
    <property type="match status" value="1"/>
</dbReference>
<proteinExistence type="predicted"/>
<dbReference type="SUPFAM" id="SSF53927">
    <property type="entry name" value="Cytidine deaminase-like"/>
    <property type="match status" value="1"/>
</dbReference>
<dbReference type="PROSITE" id="PS00903">
    <property type="entry name" value="CYT_DCMP_DEAMINASES_1"/>
    <property type="match status" value="1"/>
</dbReference>